<organism evidence="8 9">
    <name type="scientific">Lautropia dentalis</name>
    <dbReference type="NCBI Taxonomy" id="2490857"/>
    <lineage>
        <taxon>Bacteria</taxon>
        <taxon>Pseudomonadati</taxon>
        <taxon>Pseudomonadota</taxon>
        <taxon>Betaproteobacteria</taxon>
        <taxon>Burkholderiales</taxon>
        <taxon>Burkholderiaceae</taxon>
        <taxon>Lautropia</taxon>
    </lineage>
</organism>
<name>A0A426FMC6_9BURK</name>
<keyword evidence="3" id="KW-0547">Nucleotide-binding</keyword>
<keyword evidence="4 8" id="KW-0418">Kinase</keyword>
<dbReference type="Gene3D" id="3.40.1190.20">
    <property type="match status" value="1"/>
</dbReference>
<dbReference type="OrthoDB" id="9801219at2"/>
<reference evidence="8 9" key="1">
    <citation type="submission" date="2018-11" db="EMBL/GenBank/DDBJ databases">
        <title>Genome sequencing of Lautropia sp. KCOM 2505 (= ChDC F240).</title>
        <authorList>
            <person name="Kook J.-K."/>
            <person name="Park S.-N."/>
            <person name="Lim Y.K."/>
        </authorList>
    </citation>
    <scope>NUCLEOTIDE SEQUENCE [LARGE SCALE GENOMIC DNA]</scope>
    <source>
        <strain evidence="8 9">KCOM 2505</strain>
    </source>
</reference>
<accession>A0A426FMC6</accession>
<dbReference type="PANTHER" id="PTHR46566">
    <property type="entry name" value="1-PHOSPHOFRUCTOKINASE-RELATED"/>
    <property type="match status" value="1"/>
</dbReference>
<dbReference type="InterPro" id="IPR011611">
    <property type="entry name" value="PfkB_dom"/>
</dbReference>
<dbReference type="GO" id="GO:0016052">
    <property type="term" value="P:carbohydrate catabolic process"/>
    <property type="evidence" value="ECO:0007669"/>
    <property type="project" value="UniProtKB-ARBA"/>
</dbReference>
<feature type="domain" description="Carbohydrate kinase PfkB" evidence="7">
    <location>
        <begin position="13"/>
        <end position="303"/>
    </location>
</feature>
<dbReference type="Proteomes" id="UP000270261">
    <property type="component" value="Unassembled WGS sequence"/>
</dbReference>
<keyword evidence="9" id="KW-1185">Reference proteome</keyword>
<dbReference type="GO" id="GO:0008443">
    <property type="term" value="F:phosphofructokinase activity"/>
    <property type="evidence" value="ECO:0007669"/>
    <property type="project" value="UniProtKB-ARBA"/>
</dbReference>
<dbReference type="CDD" id="cd01164">
    <property type="entry name" value="FruK_PfkB_like"/>
    <property type="match status" value="1"/>
</dbReference>
<sequence length="325" mass="34553">MTQVLTITLNPAIDQTIPVKKLIPGEVHRATGFTSTPGGKGIGVSIILAKLGVATTATGWIGADNDKLFVQAFDDNGIRDAMIRLPGATRTNVKLVDHEAGESTDVNLPGIQLDPEERAKDEQLLNERMESLVRRGDWCEFGGSLPPGCDVGIWHHLAKTLVDKGVNLVIDVAGSQLGAVLEGWKKAVSDTVGPVMIKPNRSELEELVGRSLKETAELIKAAEELQKAHNIQRVVVSMGGEGALIIGPEGRWLAKPPKVHVATTVGAGDTLVAGTIARLLHGQPFPQAAVFGMACAAARIQQIEFGLPPLDQVEALLHQINVTPC</sequence>
<evidence type="ECO:0000259" key="7">
    <source>
        <dbReference type="Pfam" id="PF00294"/>
    </source>
</evidence>
<dbReference type="Pfam" id="PF00294">
    <property type="entry name" value="PfkB"/>
    <property type="match status" value="1"/>
</dbReference>
<dbReference type="AlphaFoldDB" id="A0A426FMC6"/>
<dbReference type="NCBIfam" id="TIGR03168">
    <property type="entry name" value="1-PFK"/>
    <property type="match status" value="1"/>
</dbReference>
<keyword evidence="2 6" id="KW-0808">Transferase</keyword>
<dbReference type="SUPFAM" id="SSF53613">
    <property type="entry name" value="Ribokinase-like"/>
    <property type="match status" value="1"/>
</dbReference>
<comment type="similarity">
    <text evidence="1 6">Belongs to the carbohydrate kinase PfkB family.</text>
</comment>
<evidence type="ECO:0000256" key="1">
    <source>
        <dbReference type="ARBA" id="ARBA00010688"/>
    </source>
</evidence>
<evidence type="ECO:0000256" key="2">
    <source>
        <dbReference type="ARBA" id="ARBA00022679"/>
    </source>
</evidence>
<comment type="caution">
    <text evidence="8">The sequence shown here is derived from an EMBL/GenBank/DDBJ whole genome shotgun (WGS) entry which is preliminary data.</text>
</comment>
<evidence type="ECO:0000256" key="4">
    <source>
        <dbReference type="ARBA" id="ARBA00022777"/>
    </source>
</evidence>
<evidence type="ECO:0000256" key="5">
    <source>
        <dbReference type="ARBA" id="ARBA00022840"/>
    </source>
</evidence>
<dbReference type="FunFam" id="3.40.1190.20:FF:000001">
    <property type="entry name" value="Phosphofructokinase"/>
    <property type="match status" value="1"/>
</dbReference>
<dbReference type="InterPro" id="IPR029056">
    <property type="entry name" value="Ribokinase-like"/>
</dbReference>
<dbReference type="EMBL" id="RRUE01000002">
    <property type="protein sequence ID" value="RRN43837.1"/>
    <property type="molecule type" value="Genomic_DNA"/>
</dbReference>
<dbReference type="InterPro" id="IPR017583">
    <property type="entry name" value="Tagatose/fructose_Pkinase"/>
</dbReference>
<evidence type="ECO:0000313" key="8">
    <source>
        <dbReference type="EMBL" id="RRN43837.1"/>
    </source>
</evidence>
<dbReference type="GO" id="GO:0005524">
    <property type="term" value="F:ATP binding"/>
    <property type="evidence" value="ECO:0007669"/>
    <property type="project" value="UniProtKB-KW"/>
</dbReference>
<evidence type="ECO:0000313" key="9">
    <source>
        <dbReference type="Proteomes" id="UP000270261"/>
    </source>
</evidence>
<dbReference type="GO" id="GO:0044281">
    <property type="term" value="P:small molecule metabolic process"/>
    <property type="evidence" value="ECO:0007669"/>
    <property type="project" value="UniProtKB-ARBA"/>
</dbReference>
<proteinExistence type="inferred from homology"/>
<dbReference type="PIRSF" id="PIRSF000535">
    <property type="entry name" value="1PFK/6PFK/LacC"/>
    <property type="match status" value="1"/>
</dbReference>
<dbReference type="RefSeq" id="WP_125096037.1">
    <property type="nucleotide sequence ID" value="NZ_RRUE01000002.1"/>
</dbReference>
<evidence type="ECO:0000256" key="6">
    <source>
        <dbReference type="PIRNR" id="PIRNR000535"/>
    </source>
</evidence>
<dbReference type="GO" id="GO:0005829">
    <property type="term" value="C:cytosol"/>
    <property type="evidence" value="ECO:0007669"/>
    <property type="project" value="TreeGrafter"/>
</dbReference>
<dbReference type="PANTHER" id="PTHR46566:SF5">
    <property type="entry name" value="1-PHOSPHOFRUCTOKINASE"/>
    <property type="match status" value="1"/>
</dbReference>
<protein>
    <recommendedName>
        <fullName evidence="6">Phosphofructokinase</fullName>
    </recommendedName>
</protein>
<evidence type="ECO:0000256" key="3">
    <source>
        <dbReference type="ARBA" id="ARBA00022741"/>
    </source>
</evidence>
<gene>
    <name evidence="8" type="ORF">EHV23_10570</name>
</gene>
<keyword evidence="5" id="KW-0067">ATP-binding</keyword>